<name>A0AA38C5J9_TAXCH</name>
<evidence type="ECO:0000313" key="2">
    <source>
        <dbReference type="Proteomes" id="UP000824469"/>
    </source>
</evidence>
<dbReference type="EMBL" id="JAHRHJ020003813">
    <property type="protein sequence ID" value="KAH9290719.1"/>
    <property type="molecule type" value="Genomic_DNA"/>
</dbReference>
<evidence type="ECO:0000313" key="1">
    <source>
        <dbReference type="EMBL" id="KAH9290719.1"/>
    </source>
</evidence>
<feature type="non-terminal residue" evidence="1">
    <location>
        <position position="57"/>
    </location>
</feature>
<sequence>VSQVGINTGWVVSMADIVEECLTSREFFVGEHFAEERSVDVAGCGIAEWFFEIHIVE</sequence>
<dbReference type="AlphaFoldDB" id="A0AA38C5J9"/>
<dbReference type="Proteomes" id="UP000824469">
    <property type="component" value="Unassembled WGS sequence"/>
</dbReference>
<comment type="caution">
    <text evidence="1">The sequence shown here is derived from an EMBL/GenBank/DDBJ whole genome shotgun (WGS) entry which is preliminary data.</text>
</comment>
<gene>
    <name evidence="1" type="ORF">KI387_034836</name>
</gene>
<proteinExistence type="predicted"/>
<feature type="non-terminal residue" evidence="1">
    <location>
        <position position="1"/>
    </location>
</feature>
<keyword evidence="2" id="KW-1185">Reference proteome</keyword>
<protein>
    <submittedName>
        <fullName evidence="1">Uncharacterized protein</fullName>
    </submittedName>
</protein>
<accession>A0AA38C5J9</accession>
<reference evidence="1 2" key="1">
    <citation type="journal article" date="2021" name="Nat. Plants">
        <title>The Taxus genome provides insights into paclitaxel biosynthesis.</title>
        <authorList>
            <person name="Xiong X."/>
            <person name="Gou J."/>
            <person name="Liao Q."/>
            <person name="Li Y."/>
            <person name="Zhou Q."/>
            <person name="Bi G."/>
            <person name="Li C."/>
            <person name="Du R."/>
            <person name="Wang X."/>
            <person name="Sun T."/>
            <person name="Guo L."/>
            <person name="Liang H."/>
            <person name="Lu P."/>
            <person name="Wu Y."/>
            <person name="Zhang Z."/>
            <person name="Ro D.K."/>
            <person name="Shang Y."/>
            <person name="Huang S."/>
            <person name="Yan J."/>
        </authorList>
    </citation>
    <scope>NUCLEOTIDE SEQUENCE [LARGE SCALE GENOMIC DNA]</scope>
    <source>
        <strain evidence="1">Ta-2019</strain>
    </source>
</reference>
<organism evidence="1 2">
    <name type="scientific">Taxus chinensis</name>
    <name type="common">Chinese yew</name>
    <name type="synonym">Taxus wallichiana var. chinensis</name>
    <dbReference type="NCBI Taxonomy" id="29808"/>
    <lineage>
        <taxon>Eukaryota</taxon>
        <taxon>Viridiplantae</taxon>
        <taxon>Streptophyta</taxon>
        <taxon>Embryophyta</taxon>
        <taxon>Tracheophyta</taxon>
        <taxon>Spermatophyta</taxon>
        <taxon>Pinopsida</taxon>
        <taxon>Pinidae</taxon>
        <taxon>Conifers II</taxon>
        <taxon>Cupressales</taxon>
        <taxon>Taxaceae</taxon>
        <taxon>Taxus</taxon>
    </lineage>
</organism>